<name>A0AAW3ZHJ8_9GAMM</name>
<dbReference type="InterPro" id="IPR006869">
    <property type="entry name" value="DUF547"/>
</dbReference>
<sequence>MSRCLLSCLGLVGILGWSSVTAASGFEHEQWNDLLERHVQWTDGGHASVVDYGGMRADRARLQAYLDRLSAFPAEHFARLDRLDQLAFLLNAYNAFTVALVADGGPQIESIKDLGSLFRSPWKQRFFDLLGERRHLDEVEHELIRGNPGLADPRIHFAVNCASVGCPALRPEAYEGAKLEAQLDDQTRRFLADRSRNRVDGDTLWLSPIFRWYRQDFGDDDPPWPFLREHAATLADEPAGRAVVRAGQLDIEYTDYDWSLNAASR</sequence>
<dbReference type="EMBL" id="JACYTR010000002">
    <property type="protein sequence ID" value="MBD8524462.1"/>
    <property type="molecule type" value="Genomic_DNA"/>
</dbReference>
<evidence type="ECO:0000256" key="1">
    <source>
        <dbReference type="SAM" id="SignalP"/>
    </source>
</evidence>
<feature type="chain" id="PRO_5043811718" evidence="1">
    <location>
        <begin position="23"/>
        <end position="265"/>
    </location>
</feature>
<feature type="signal peptide" evidence="1">
    <location>
        <begin position="1"/>
        <end position="22"/>
    </location>
</feature>
<proteinExistence type="predicted"/>
<dbReference type="AlphaFoldDB" id="A0AAW3ZHJ8"/>
<reference evidence="3 4" key="1">
    <citation type="submission" date="2020-09" db="EMBL/GenBank/DDBJ databases">
        <title>Pseudoxanthomonas sp. CAU 1598 isolated from sand of Yaerae Beach.</title>
        <authorList>
            <person name="Kim W."/>
        </authorList>
    </citation>
    <scope>NUCLEOTIDE SEQUENCE [LARGE SCALE GENOMIC DNA]</scope>
    <source>
        <strain evidence="3 4">CAU 1598</strain>
    </source>
</reference>
<keyword evidence="4" id="KW-1185">Reference proteome</keyword>
<dbReference type="PANTHER" id="PTHR46361">
    <property type="entry name" value="ELECTRON CARRIER/ PROTEIN DISULFIDE OXIDOREDUCTASE"/>
    <property type="match status" value="1"/>
</dbReference>
<protein>
    <submittedName>
        <fullName evidence="3">DUF547 domain-containing protein</fullName>
    </submittedName>
</protein>
<dbReference type="Proteomes" id="UP000613768">
    <property type="component" value="Unassembled WGS sequence"/>
</dbReference>
<feature type="domain" description="DUF547" evidence="2">
    <location>
        <begin position="79"/>
        <end position="191"/>
    </location>
</feature>
<comment type="caution">
    <text evidence="3">The sequence shown here is derived from an EMBL/GenBank/DDBJ whole genome shotgun (WGS) entry which is preliminary data.</text>
</comment>
<dbReference type="PANTHER" id="PTHR46361:SF3">
    <property type="entry name" value="ELECTRON CARRIER_ PROTEIN DISULFIDE OXIDOREDUCTASE"/>
    <property type="match status" value="1"/>
</dbReference>
<evidence type="ECO:0000259" key="2">
    <source>
        <dbReference type="Pfam" id="PF04784"/>
    </source>
</evidence>
<keyword evidence="1" id="KW-0732">Signal</keyword>
<dbReference type="RefSeq" id="WP_192027803.1">
    <property type="nucleotide sequence ID" value="NZ_JACYTR010000002.1"/>
</dbReference>
<gene>
    <name evidence="3" type="ORF">IFO71_01790</name>
</gene>
<evidence type="ECO:0000313" key="3">
    <source>
        <dbReference type="EMBL" id="MBD8524462.1"/>
    </source>
</evidence>
<organism evidence="3 4">
    <name type="scientific">Pseudomarimonas arenosa</name>
    <dbReference type="NCBI Taxonomy" id="2774145"/>
    <lineage>
        <taxon>Bacteria</taxon>
        <taxon>Pseudomonadati</taxon>
        <taxon>Pseudomonadota</taxon>
        <taxon>Gammaproteobacteria</taxon>
        <taxon>Lysobacterales</taxon>
        <taxon>Lysobacteraceae</taxon>
        <taxon>Pseudomarimonas</taxon>
    </lineage>
</organism>
<dbReference type="Pfam" id="PF04784">
    <property type="entry name" value="DUF547"/>
    <property type="match status" value="1"/>
</dbReference>
<evidence type="ECO:0000313" key="4">
    <source>
        <dbReference type="Proteomes" id="UP000613768"/>
    </source>
</evidence>
<accession>A0AAW3ZHJ8</accession>